<dbReference type="EMBL" id="VMNH01000034">
    <property type="protein sequence ID" value="TVO68602.1"/>
    <property type="molecule type" value="Genomic_DNA"/>
</dbReference>
<comment type="caution">
    <text evidence="1">The sequence shown here is derived from an EMBL/GenBank/DDBJ whole genome shotgun (WGS) entry which is preliminary data.</text>
</comment>
<accession>A0A557RTY3</accession>
<dbReference type="RefSeq" id="WP_144360675.1">
    <property type="nucleotide sequence ID" value="NZ_VMNH01000034.1"/>
</dbReference>
<gene>
    <name evidence="1" type="ORF">FHP88_18715</name>
</gene>
<dbReference type="OrthoDB" id="8527830at2"/>
<dbReference type="AlphaFoldDB" id="A0A557RTY3"/>
<protein>
    <recommendedName>
        <fullName evidence="3">Tryptophan synthase subunit beta like protein</fullName>
    </recommendedName>
</protein>
<sequence length="113" mass="12918">MPFAQRNEQGQIIALFFEPNTHAQEEIAASHEDVLAFLSSGQFDDTETKAYLSQTDYDMIRVVEDVIDLMINKNLILLTDLPSAAQHKLIARKRLRAKFLLEDTLLIEDDNIL</sequence>
<dbReference type="Proteomes" id="UP000316649">
    <property type="component" value="Unassembled WGS sequence"/>
</dbReference>
<name>A0A557RTY3_9GAMM</name>
<proteinExistence type="predicted"/>
<evidence type="ECO:0000313" key="2">
    <source>
        <dbReference type="Proteomes" id="UP000316649"/>
    </source>
</evidence>
<keyword evidence="2" id="KW-1185">Reference proteome</keyword>
<organism evidence="1 2">
    <name type="scientific">Sedimenticola selenatireducens</name>
    <dbReference type="NCBI Taxonomy" id="191960"/>
    <lineage>
        <taxon>Bacteria</taxon>
        <taxon>Pseudomonadati</taxon>
        <taxon>Pseudomonadota</taxon>
        <taxon>Gammaproteobacteria</taxon>
        <taxon>Chromatiales</taxon>
        <taxon>Sedimenticolaceae</taxon>
        <taxon>Sedimenticola</taxon>
    </lineage>
</organism>
<reference evidence="1 2" key="1">
    <citation type="submission" date="2019-07" db="EMBL/GenBank/DDBJ databases">
        <title>The pathways for chlorine oxyanion respiration interact through the shared metabolite chlorate.</title>
        <authorList>
            <person name="Barnum T.P."/>
            <person name="Cheng Y."/>
            <person name="Hill K.A."/>
            <person name="Lucas L.N."/>
            <person name="Carlson H.K."/>
            <person name="Coates J.D."/>
        </authorList>
    </citation>
    <scope>NUCLEOTIDE SEQUENCE [LARGE SCALE GENOMIC DNA]</scope>
    <source>
        <strain evidence="1 2">BK-1</strain>
    </source>
</reference>
<evidence type="ECO:0000313" key="1">
    <source>
        <dbReference type="EMBL" id="TVO68602.1"/>
    </source>
</evidence>
<evidence type="ECO:0008006" key="3">
    <source>
        <dbReference type="Google" id="ProtNLM"/>
    </source>
</evidence>